<dbReference type="InterPro" id="IPR027417">
    <property type="entry name" value="P-loop_NTPase"/>
</dbReference>
<dbReference type="GO" id="GO:0005739">
    <property type="term" value="C:mitochondrion"/>
    <property type="evidence" value="ECO:0007669"/>
    <property type="project" value="TreeGrafter"/>
</dbReference>
<dbReference type="InterPro" id="IPR025867">
    <property type="entry name" value="MnmE_helical"/>
</dbReference>
<dbReference type="GO" id="GO:0005525">
    <property type="term" value="F:GTP binding"/>
    <property type="evidence" value="ECO:0007669"/>
    <property type="project" value="UniProtKB-KW"/>
</dbReference>
<dbReference type="InterPro" id="IPR027368">
    <property type="entry name" value="MnmE_dom2"/>
</dbReference>
<dbReference type="GO" id="GO:0030488">
    <property type="term" value="P:tRNA methylation"/>
    <property type="evidence" value="ECO:0007669"/>
    <property type="project" value="TreeGrafter"/>
</dbReference>
<dbReference type="InterPro" id="IPR004520">
    <property type="entry name" value="GTPase_MnmE"/>
</dbReference>
<dbReference type="AlphaFoldDB" id="A0A1L0BQV2"/>
<dbReference type="Pfam" id="PF10396">
    <property type="entry name" value="TrmE_N"/>
    <property type="match status" value="1"/>
</dbReference>
<dbReference type="CDD" id="cd04164">
    <property type="entry name" value="trmE"/>
    <property type="match status" value="1"/>
</dbReference>
<dbReference type="NCBIfam" id="TIGR00231">
    <property type="entry name" value="small_GTP"/>
    <property type="match status" value="1"/>
</dbReference>
<dbReference type="GO" id="GO:0003924">
    <property type="term" value="F:GTPase activity"/>
    <property type="evidence" value="ECO:0007669"/>
    <property type="project" value="InterPro"/>
</dbReference>
<evidence type="ECO:0000313" key="10">
    <source>
        <dbReference type="Proteomes" id="UP000182259"/>
    </source>
</evidence>
<reference evidence="9 10" key="1">
    <citation type="submission" date="2016-10" db="EMBL/GenBank/DDBJ databases">
        <authorList>
            <person name="de Groot N.N."/>
        </authorList>
    </citation>
    <scope>NUCLEOTIDE SEQUENCE [LARGE SCALE GENOMIC DNA]</scope>
    <source>
        <strain evidence="9 10">PYCC 4715</strain>
    </source>
</reference>
<accession>A0A1L0BQV2</accession>
<dbReference type="SUPFAM" id="SSF52540">
    <property type="entry name" value="P-loop containing nucleoside triphosphate hydrolases"/>
    <property type="match status" value="1"/>
</dbReference>
<evidence type="ECO:0000259" key="8">
    <source>
        <dbReference type="Pfam" id="PF12631"/>
    </source>
</evidence>
<feature type="domain" description="G" evidence="6">
    <location>
        <begin position="241"/>
        <end position="358"/>
    </location>
</feature>
<dbReference type="NCBIfam" id="NF003661">
    <property type="entry name" value="PRK05291.1-3"/>
    <property type="match status" value="1"/>
</dbReference>
<sequence length="487" mass="53616">MFLRNLPTLQFLRNYHRPTIYALSTKPGRAAISVIRILGSQAQYVYNQLTNTIKSPISQRASVRKLYGSQGMLDEALTLFFKGPNTFTGEDILELHVHGGNAIVKAVLAAIKKLHDEDLKINIRYADHGEFSQRAFFNGRFDLTEVEGIREMIDAETESQRRSALASMTGGNKRILEKWRGDIVNNVALLTTVIDFGEEHDVEETEQLFSDVEKNIDGLIKEITGYLQKVKGSEILLKGIKVSLLGPPNAGKLSLLNYLANNDSAIVSEIAGTTRDVLDIPLDIEGYKVVVGDTAGIRPLEDADTIEKEGIKRAKQRALVGDLVLAVLPVDEPISPEIRSHLALIEQAGRPFAVILNKSDLLDENSDNTLMRFSSELSIPPLSIFLVSCVTEDGMNKLKTGLISHFKTISLSDSSDPVTLSARAQDLLENDVLYGLHQFKIWKDAEDVVLASECLRQSVDGIGRITGQAIGVEEILGVVFSSFCIGK</sequence>
<dbReference type="InterPro" id="IPR006073">
    <property type="entry name" value="GTP-bd"/>
</dbReference>
<keyword evidence="3 5" id="KW-0547">Nucleotide-binding</keyword>
<dbReference type="CDD" id="cd14858">
    <property type="entry name" value="TrmE_N"/>
    <property type="match status" value="1"/>
</dbReference>
<proteinExistence type="inferred from homology"/>
<evidence type="ECO:0000256" key="1">
    <source>
        <dbReference type="ARBA" id="ARBA00011043"/>
    </source>
</evidence>
<dbReference type="InterPro" id="IPR018948">
    <property type="entry name" value="GTP-bd_TrmE_N"/>
</dbReference>
<name>A0A1L0BQV2_9ASCO</name>
<feature type="domain" description="MnmE helical" evidence="8">
    <location>
        <begin position="143"/>
        <end position="484"/>
    </location>
</feature>
<evidence type="ECO:0000256" key="2">
    <source>
        <dbReference type="ARBA" id="ARBA00022694"/>
    </source>
</evidence>
<evidence type="ECO:0000256" key="5">
    <source>
        <dbReference type="RuleBase" id="RU003313"/>
    </source>
</evidence>
<dbReference type="EMBL" id="LT635766">
    <property type="protein sequence ID" value="SGZ53627.1"/>
    <property type="molecule type" value="Genomic_DNA"/>
</dbReference>
<keyword evidence="2 5" id="KW-0819">tRNA processing</keyword>
<dbReference type="InterPro" id="IPR027266">
    <property type="entry name" value="TrmE/GcvT-like"/>
</dbReference>
<evidence type="ECO:0000256" key="4">
    <source>
        <dbReference type="ARBA" id="ARBA00023134"/>
    </source>
</evidence>
<dbReference type="GO" id="GO:0002098">
    <property type="term" value="P:tRNA wobble uridine modification"/>
    <property type="evidence" value="ECO:0007669"/>
    <property type="project" value="TreeGrafter"/>
</dbReference>
<protein>
    <submittedName>
        <fullName evidence="9">CIC11C00000004476</fullName>
    </submittedName>
</protein>
<feature type="domain" description="GTP-binding protein TrmE N-terminal" evidence="7">
    <location>
        <begin position="19"/>
        <end position="140"/>
    </location>
</feature>
<dbReference type="PANTHER" id="PTHR42714">
    <property type="entry name" value="TRNA MODIFICATION GTPASE GTPBP3"/>
    <property type="match status" value="1"/>
</dbReference>
<evidence type="ECO:0000313" key="9">
    <source>
        <dbReference type="EMBL" id="SGZ53627.1"/>
    </source>
</evidence>
<dbReference type="Gene3D" id="3.40.50.300">
    <property type="entry name" value="P-loop containing nucleotide triphosphate hydrolases"/>
    <property type="match status" value="1"/>
</dbReference>
<dbReference type="HAMAP" id="MF_00379">
    <property type="entry name" value="GTPase_MnmE"/>
    <property type="match status" value="1"/>
</dbReference>
<keyword evidence="4 5" id="KW-0342">GTP-binding</keyword>
<gene>
    <name evidence="9" type="ORF">SAMEA4029009_CIC11G00000004476</name>
</gene>
<organism evidence="9 10">
    <name type="scientific">Sungouiella intermedia</name>
    <dbReference type="NCBI Taxonomy" id="45354"/>
    <lineage>
        <taxon>Eukaryota</taxon>
        <taxon>Fungi</taxon>
        <taxon>Dikarya</taxon>
        <taxon>Ascomycota</taxon>
        <taxon>Saccharomycotina</taxon>
        <taxon>Pichiomycetes</taxon>
        <taxon>Metschnikowiaceae</taxon>
        <taxon>Sungouiella</taxon>
    </lineage>
</organism>
<evidence type="ECO:0000259" key="7">
    <source>
        <dbReference type="Pfam" id="PF10396"/>
    </source>
</evidence>
<dbReference type="Proteomes" id="UP000182259">
    <property type="component" value="Chromosome III"/>
</dbReference>
<dbReference type="Pfam" id="PF01926">
    <property type="entry name" value="MMR_HSR1"/>
    <property type="match status" value="1"/>
</dbReference>
<evidence type="ECO:0000256" key="3">
    <source>
        <dbReference type="ARBA" id="ARBA00022741"/>
    </source>
</evidence>
<dbReference type="NCBIfam" id="TIGR00450">
    <property type="entry name" value="mnmE_trmE_thdF"/>
    <property type="match status" value="1"/>
</dbReference>
<dbReference type="InterPro" id="IPR031168">
    <property type="entry name" value="G_TrmE"/>
</dbReference>
<evidence type="ECO:0000259" key="6">
    <source>
        <dbReference type="Pfam" id="PF01926"/>
    </source>
</evidence>
<dbReference type="Pfam" id="PF12631">
    <property type="entry name" value="MnmE_helical"/>
    <property type="match status" value="1"/>
</dbReference>
<comment type="similarity">
    <text evidence="1 5">Belongs to the TRAFAC class TrmE-Era-EngA-EngB-Septin-like GTPase superfamily. TrmE GTPase family.</text>
</comment>
<dbReference type="Gene3D" id="3.30.1360.120">
    <property type="entry name" value="Probable tRNA modification gtpase trme, domain 1"/>
    <property type="match status" value="1"/>
</dbReference>
<dbReference type="Gene3D" id="1.20.120.430">
    <property type="entry name" value="tRNA modification GTPase MnmE domain 2"/>
    <property type="match status" value="1"/>
</dbReference>
<dbReference type="PANTHER" id="PTHR42714:SF2">
    <property type="entry name" value="TRNA MODIFICATION GTPASE GTPBP3, MITOCHONDRIAL"/>
    <property type="match status" value="1"/>
</dbReference>
<dbReference type="InterPro" id="IPR005225">
    <property type="entry name" value="Small_GTP-bd"/>
</dbReference>